<dbReference type="EMBL" id="RDQH01000329">
    <property type="protein sequence ID" value="RXI02639.1"/>
    <property type="molecule type" value="Genomic_DNA"/>
</dbReference>
<dbReference type="Proteomes" id="UP000290289">
    <property type="component" value="Chromosome 3"/>
</dbReference>
<evidence type="ECO:0000313" key="1">
    <source>
        <dbReference type="EMBL" id="RXI02639.1"/>
    </source>
</evidence>
<dbReference type="Gene3D" id="3.40.50.1820">
    <property type="entry name" value="alpha/beta hydrolase"/>
    <property type="match status" value="1"/>
</dbReference>
<comment type="caution">
    <text evidence="1">The sequence shown here is derived from an EMBL/GenBank/DDBJ whole genome shotgun (WGS) entry which is preliminary data.</text>
</comment>
<proteinExistence type="predicted"/>
<organism evidence="1 2">
    <name type="scientific">Malus domestica</name>
    <name type="common">Apple</name>
    <name type="synonym">Pyrus malus</name>
    <dbReference type="NCBI Taxonomy" id="3750"/>
    <lineage>
        <taxon>Eukaryota</taxon>
        <taxon>Viridiplantae</taxon>
        <taxon>Streptophyta</taxon>
        <taxon>Embryophyta</taxon>
        <taxon>Tracheophyta</taxon>
        <taxon>Spermatophyta</taxon>
        <taxon>Magnoliopsida</taxon>
        <taxon>eudicotyledons</taxon>
        <taxon>Gunneridae</taxon>
        <taxon>Pentapetalae</taxon>
        <taxon>rosids</taxon>
        <taxon>fabids</taxon>
        <taxon>Rosales</taxon>
        <taxon>Rosaceae</taxon>
        <taxon>Amygdaloideae</taxon>
        <taxon>Maleae</taxon>
        <taxon>Malus</taxon>
    </lineage>
</organism>
<gene>
    <name evidence="1" type="ORF">DVH24_002717</name>
</gene>
<sequence length="107" mass="12357">MERLLPSLEPETYRSWAKALAIAPKFECIAHYMVLPDLKFSGDAWFLNSREESLRFVLADEGFEACVGNVRGTRRSHGHTSLSEETEMMRCIYRQQAPKSLLLDIHR</sequence>
<accession>A0A498K375</accession>
<dbReference type="AlphaFoldDB" id="A0A498K375"/>
<protein>
    <recommendedName>
        <fullName evidence="3">AB hydrolase-1 domain-containing protein</fullName>
    </recommendedName>
</protein>
<evidence type="ECO:0000313" key="2">
    <source>
        <dbReference type="Proteomes" id="UP000290289"/>
    </source>
</evidence>
<reference evidence="1 2" key="1">
    <citation type="submission" date="2018-10" db="EMBL/GenBank/DDBJ databases">
        <title>A high-quality apple genome assembly.</title>
        <authorList>
            <person name="Hu J."/>
        </authorList>
    </citation>
    <scope>NUCLEOTIDE SEQUENCE [LARGE SCALE GENOMIC DNA]</scope>
    <source>
        <strain evidence="2">cv. HFTH1</strain>
        <tissue evidence="1">Young leaf</tissue>
    </source>
</reference>
<keyword evidence="2" id="KW-1185">Reference proteome</keyword>
<evidence type="ECO:0008006" key="3">
    <source>
        <dbReference type="Google" id="ProtNLM"/>
    </source>
</evidence>
<dbReference type="STRING" id="3750.A0A498K375"/>
<name>A0A498K375_MALDO</name>
<dbReference type="InterPro" id="IPR029058">
    <property type="entry name" value="AB_hydrolase_fold"/>
</dbReference>